<feature type="transmembrane region" description="Helical" evidence="9">
    <location>
        <begin position="231"/>
        <end position="255"/>
    </location>
</feature>
<keyword evidence="8 9" id="KW-0472">Membrane</keyword>
<dbReference type="InterPro" id="IPR001950">
    <property type="entry name" value="SUI1"/>
</dbReference>
<evidence type="ECO:0000256" key="4">
    <source>
        <dbReference type="ARBA" id="ARBA00022679"/>
    </source>
</evidence>
<evidence type="ECO:0000313" key="12">
    <source>
        <dbReference type="Proteomes" id="UP001201812"/>
    </source>
</evidence>
<evidence type="ECO:0000313" key="11">
    <source>
        <dbReference type="EMBL" id="KAI1728707.1"/>
    </source>
</evidence>
<dbReference type="PANTHER" id="PTHR22760:SF4">
    <property type="entry name" value="GPI MANNOSYLTRANSFERASE 3"/>
    <property type="match status" value="1"/>
</dbReference>
<keyword evidence="7 9" id="KW-1133">Transmembrane helix</keyword>
<dbReference type="SUPFAM" id="SSF55159">
    <property type="entry name" value="eIF1-like"/>
    <property type="match status" value="1"/>
</dbReference>
<evidence type="ECO:0000256" key="2">
    <source>
        <dbReference type="ARBA" id="ARBA00005422"/>
    </source>
</evidence>
<reference evidence="11" key="1">
    <citation type="submission" date="2022-01" db="EMBL/GenBank/DDBJ databases">
        <title>Genome Sequence Resource for Two Populations of Ditylenchus destructor, the Migratory Endoparasitic Phytonematode.</title>
        <authorList>
            <person name="Zhang H."/>
            <person name="Lin R."/>
            <person name="Xie B."/>
        </authorList>
    </citation>
    <scope>NUCLEOTIDE SEQUENCE</scope>
    <source>
        <strain evidence="11">BazhouSP</strain>
    </source>
</reference>
<evidence type="ECO:0000256" key="7">
    <source>
        <dbReference type="ARBA" id="ARBA00022989"/>
    </source>
</evidence>
<dbReference type="EMBL" id="JAKKPZ010000001">
    <property type="protein sequence ID" value="KAI1728707.1"/>
    <property type="molecule type" value="Genomic_DNA"/>
</dbReference>
<keyword evidence="5 9" id="KW-0812">Transmembrane</keyword>
<dbReference type="GO" id="GO:0006506">
    <property type="term" value="P:GPI anchor biosynthetic process"/>
    <property type="evidence" value="ECO:0007669"/>
    <property type="project" value="TreeGrafter"/>
</dbReference>
<dbReference type="AlphaFoldDB" id="A0AAD4RDC3"/>
<dbReference type="InterPro" id="IPR005599">
    <property type="entry name" value="GPI_mannosylTrfase"/>
</dbReference>
<accession>A0AAD4RDC3</accession>
<name>A0AAD4RDC3_9BILA</name>
<dbReference type="GO" id="GO:0000026">
    <property type="term" value="F:alpha-1,2-mannosyltransferase activity"/>
    <property type="evidence" value="ECO:0007669"/>
    <property type="project" value="TreeGrafter"/>
</dbReference>
<evidence type="ECO:0000256" key="3">
    <source>
        <dbReference type="ARBA" id="ARBA00022676"/>
    </source>
</evidence>
<gene>
    <name evidence="11" type="ORF">DdX_00905</name>
</gene>
<feature type="domain" description="SUI1" evidence="10">
    <location>
        <begin position="569"/>
        <end position="643"/>
    </location>
</feature>
<dbReference type="Pfam" id="PF01253">
    <property type="entry name" value="SUI1"/>
    <property type="match status" value="1"/>
</dbReference>
<evidence type="ECO:0000256" key="5">
    <source>
        <dbReference type="ARBA" id="ARBA00022692"/>
    </source>
</evidence>
<dbReference type="CDD" id="cd11566">
    <property type="entry name" value="eIF1_SUI1"/>
    <property type="match status" value="1"/>
</dbReference>
<dbReference type="GO" id="GO:0003743">
    <property type="term" value="F:translation initiation factor activity"/>
    <property type="evidence" value="ECO:0007669"/>
    <property type="project" value="InterPro"/>
</dbReference>
<dbReference type="InterPro" id="IPR036877">
    <property type="entry name" value="SUI1_dom_sf"/>
</dbReference>
<evidence type="ECO:0000256" key="1">
    <source>
        <dbReference type="ARBA" id="ARBA00004477"/>
    </source>
</evidence>
<evidence type="ECO:0000259" key="10">
    <source>
        <dbReference type="PROSITE" id="PS50296"/>
    </source>
</evidence>
<dbReference type="GO" id="GO:0005789">
    <property type="term" value="C:endoplasmic reticulum membrane"/>
    <property type="evidence" value="ECO:0007669"/>
    <property type="project" value="UniProtKB-SubCell"/>
</dbReference>
<feature type="transmembrane region" description="Helical" evidence="9">
    <location>
        <begin position="283"/>
        <end position="307"/>
    </location>
</feature>
<comment type="subcellular location">
    <subcellularLocation>
        <location evidence="1 9">Endoplasmic reticulum membrane</location>
        <topology evidence="1 9">Multi-pass membrane protein</topology>
    </subcellularLocation>
</comment>
<evidence type="ECO:0000256" key="9">
    <source>
        <dbReference type="RuleBase" id="RU363075"/>
    </source>
</evidence>
<sequence length="655" mass="76325">MLPCLSSLKLKASYGYFLVFRILNVFCASTWFVPDEYFQSVEVAYRMVYGKGMRTWEWKPNNALRSAFHPTLYAIPFWVLKLLACDSRLFLNWIPHLIQACIFAVADIYYYRFLQKLPGLKSRDKTIAMLFYLTNWFILYCSTRTLSNTIEAALSVVALYWYQSFTKTGYVTDRKKTENYEEAKLPNISMKDARLCALCVSLAVIMRPTSVLIWFPLFLTNFLESPSRWSYLFRCHLPCSLIILSASVIVDSFYYGKVTVSLWNFTKFNFLKGGSSHFGSNVWFWYIVNGLPTLFTILCLPMATFIAKQLRTKNNVDNSEEDSLLISTKIQLPSRFFWVSVFYVIFHSAIAHKEHRFLLPIIPLVIPYLVAEIEELFGLYGTRQSTYHMKEVFKNVLIWSTVGLNLVLAMYFGVVHQRGPNVATNFIAKEILQRYPNRTVYIAQLMPCFSMPQYAALHPYSVEIRMLDFEEDSDENSVDEAEEFHNDPLGWLRLNWAEDFLKTDVVVAYEKTYERMSRFLEMKGFYVVQRIILSKSQKFIMTESIQNLNKPKDAFAQLEDEEGTHQGFVHIRIQQRTGRKTITTVQGIPTECNTGYDLKKIVRYLKKEYNCNGTIVEHPEYGEVIQLTGDQRQHIKDFLCKVGIVKEENCKIHGF</sequence>
<keyword evidence="4" id="KW-0808">Transferase</keyword>
<keyword evidence="12" id="KW-1185">Reference proteome</keyword>
<dbReference type="Gene3D" id="3.30.780.10">
    <property type="entry name" value="SUI1-like domain"/>
    <property type="match status" value="1"/>
</dbReference>
<feature type="transmembrane region" description="Helical" evidence="9">
    <location>
        <begin position="392"/>
        <end position="414"/>
    </location>
</feature>
<comment type="similarity">
    <text evidence="9">Belongs to the glycosyltransferase 22 family.</text>
</comment>
<dbReference type="PROSITE" id="PS50296">
    <property type="entry name" value="SUI1"/>
    <property type="match status" value="1"/>
</dbReference>
<proteinExistence type="inferred from homology"/>
<keyword evidence="6 9" id="KW-0256">Endoplasmic reticulum</keyword>
<dbReference type="EC" id="2.4.1.-" evidence="9"/>
<organism evidence="11 12">
    <name type="scientific">Ditylenchus destructor</name>
    <dbReference type="NCBI Taxonomy" id="166010"/>
    <lineage>
        <taxon>Eukaryota</taxon>
        <taxon>Metazoa</taxon>
        <taxon>Ecdysozoa</taxon>
        <taxon>Nematoda</taxon>
        <taxon>Chromadorea</taxon>
        <taxon>Rhabditida</taxon>
        <taxon>Tylenchina</taxon>
        <taxon>Tylenchomorpha</taxon>
        <taxon>Sphaerularioidea</taxon>
        <taxon>Anguinidae</taxon>
        <taxon>Anguininae</taxon>
        <taxon>Ditylenchus</taxon>
    </lineage>
</organism>
<feature type="transmembrane region" description="Helical" evidence="9">
    <location>
        <begin position="93"/>
        <end position="114"/>
    </location>
</feature>
<feature type="transmembrane region" description="Helical" evidence="9">
    <location>
        <begin position="12"/>
        <end position="33"/>
    </location>
</feature>
<dbReference type="Proteomes" id="UP001201812">
    <property type="component" value="Unassembled WGS sequence"/>
</dbReference>
<dbReference type="Pfam" id="PF03901">
    <property type="entry name" value="Glyco_transf_22"/>
    <property type="match status" value="1"/>
</dbReference>
<comment type="caution">
    <text evidence="11">The sequence shown here is derived from an EMBL/GenBank/DDBJ whole genome shotgun (WGS) entry which is preliminary data.</text>
</comment>
<evidence type="ECO:0000256" key="8">
    <source>
        <dbReference type="ARBA" id="ARBA00023136"/>
    </source>
</evidence>
<keyword evidence="3 9" id="KW-0328">Glycosyltransferase</keyword>
<comment type="similarity">
    <text evidence="2">Belongs to the SUI1 family.</text>
</comment>
<feature type="transmembrane region" description="Helical" evidence="9">
    <location>
        <begin position="332"/>
        <end position="351"/>
    </location>
</feature>
<protein>
    <recommendedName>
        <fullName evidence="9">Mannosyltransferase</fullName>
        <ecNumber evidence="9">2.4.1.-</ecNumber>
    </recommendedName>
</protein>
<dbReference type="InterPro" id="IPR005874">
    <property type="entry name" value="SUI1_euk"/>
</dbReference>
<feature type="transmembrane region" description="Helical" evidence="9">
    <location>
        <begin position="357"/>
        <end position="380"/>
    </location>
</feature>
<dbReference type="PANTHER" id="PTHR22760">
    <property type="entry name" value="GLYCOSYLTRANSFERASE"/>
    <property type="match status" value="1"/>
</dbReference>
<feature type="transmembrane region" description="Helical" evidence="9">
    <location>
        <begin position="126"/>
        <end position="146"/>
    </location>
</feature>
<evidence type="ECO:0000256" key="6">
    <source>
        <dbReference type="ARBA" id="ARBA00022824"/>
    </source>
</evidence>